<dbReference type="PANTHER" id="PTHR12526:SF631">
    <property type="entry name" value="BLL6306 PROTEIN"/>
    <property type="match status" value="1"/>
</dbReference>
<gene>
    <name evidence="1" type="ORF">PZ740_06490</name>
</gene>
<dbReference type="Gene3D" id="3.40.50.2000">
    <property type="entry name" value="Glycogen Phosphorylase B"/>
    <property type="match status" value="2"/>
</dbReference>
<sequence length="427" mass="46392">MRVWTVHIGETPPTESGGRPFRYTLLARALRARGHELVQWYPTFAHLTKTWRASEDQLLEVEPGWQVRLVHAGGYRRHVGLARLLFYRRLARRIRELAPAHAATDLILAGLPAPEVCEAVVDIAAASGARAVIDVQDLWPDIYLTLLPERLRPLARPLLAPLQRRNRRVFAGADAISGVSQGYMEWGRGFAPEREGRLDRAFPLAVDPYRPEPAALAAAKAGLRERGVNPSLFTACFLGLFTRTIDMETVLDALRLLEERGGPPVQLLLCGDGPMGEAFRARAQGLRHVHFLGWSDATMMAAVTGMASVGLAAYGRLAIQSIPNKPLEYLGNGLALLSSLPGEMARIVEETGCGFSYRPGDAPALAALLARLRDEPELLAGVQARAAAAFEERFAAGAVYEAMASWLEEVAGLPQPRPAPAAMAPAG</sequence>
<dbReference type="EC" id="2.4.-.-" evidence="1"/>
<dbReference type="Pfam" id="PF13692">
    <property type="entry name" value="Glyco_trans_1_4"/>
    <property type="match status" value="1"/>
</dbReference>
<dbReference type="PANTHER" id="PTHR12526">
    <property type="entry name" value="GLYCOSYLTRANSFERASE"/>
    <property type="match status" value="1"/>
</dbReference>
<dbReference type="RefSeq" id="WP_327788449.1">
    <property type="nucleotide sequence ID" value="NZ_JARGEQ010000059.1"/>
</dbReference>
<dbReference type="EMBL" id="JARGEQ010000059">
    <property type="protein sequence ID" value="MDF1586029.1"/>
    <property type="molecule type" value="Genomic_DNA"/>
</dbReference>
<comment type="caution">
    <text evidence="1">The sequence shown here is derived from an EMBL/GenBank/DDBJ whole genome shotgun (WGS) entry which is preliminary data.</text>
</comment>
<keyword evidence="1" id="KW-0808">Transferase</keyword>
<accession>A0AAP3V032</accession>
<name>A0AAP3V032_9PROT</name>
<dbReference type="AlphaFoldDB" id="A0AAP3V032"/>
<proteinExistence type="predicted"/>
<dbReference type="SUPFAM" id="SSF53756">
    <property type="entry name" value="UDP-Glycosyltransferase/glycogen phosphorylase"/>
    <property type="match status" value="1"/>
</dbReference>
<evidence type="ECO:0000313" key="2">
    <source>
        <dbReference type="Proteomes" id="UP001301140"/>
    </source>
</evidence>
<keyword evidence="2" id="KW-1185">Reference proteome</keyword>
<reference evidence="1 2" key="1">
    <citation type="submission" date="2023-03" db="EMBL/GenBank/DDBJ databases">
        <title>YIM 152171 draft genome.</title>
        <authorList>
            <person name="Yang Z."/>
        </authorList>
    </citation>
    <scope>NUCLEOTIDE SEQUENCE [LARGE SCALE GENOMIC DNA]</scope>
    <source>
        <strain evidence="1 2">YIM 152171</strain>
    </source>
</reference>
<protein>
    <submittedName>
        <fullName evidence="1">Glycosyltransferase</fullName>
        <ecNumber evidence="1">2.4.-.-</ecNumber>
    </submittedName>
</protein>
<dbReference type="GO" id="GO:0016757">
    <property type="term" value="F:glycosyltransferase activity"/>
    <property type="evidence" value="ECO:0007669"/>
    <property type="project" value="UniProtKB-KW"/>
</dbReference>
<organism evidence="1 2">
    <name type="scientific">Marinimicrococcus flavescens</name>
    <dbReference type="NCBI Taxonomy" id="3031815"/>
    <lineage>
        <taxon>Bacteria</taxon>
        <taxon>Pseudomonadati</taxon>
        <taxon>Pseudomonadota</taxon>
        <taxon>Alphaproteobacteria</taxon>
        <taxon>Geminicoccales</taxon>
        <taxon>Geminicoccaceae</taxon>
        <taxon>Marinimicrococcus</taxon>
    </lineage>
</organism>
<dbReference type="Proteomes" id="UP001301140">
    <property type="component" value="Unassembled WGS sequence"/>
</dbReference>
<keyword evidence="1" id="KW-0328">Glycosyltransferase</keyword>
<evidence type="ECO:0000313" key="1">
    <source>
        <dbReference type="EMBL" id="MDF1586029.1"/>
    </source>
</evidence>